<reference evidence="1 2" key="1">
    <citation type="journal article" date="2019" name="G3 (Bethesda)">
        <title>Sequencing of a Wild Apple (Malus baccata) Genome Unravels the Differences Between Cultivated and Wild Apple Species Regarding Disease Resistance and Cold Tolerance.</title>
        <authorList>
            <person name="Chen X."/>
        </authorList>
    </citation>
    <scope>NUCLEOTIDE SEQUENCE [LARGE SCALE GENOMIC DNA]</scope>
    <source>
        <strain evidence="2">cv. Shandingzi</strain>
        <tissue evidence="1">Leaves</tissue>
    </source>
</reference>
<comment type="caution">
    <text evidence="1">The sequence shown here is derived from an EMBL/GenBank/DDBJ whole genome shotgun (WGS) entry which is preliminary data.</text>
</comment>
<evidence type="ECO:0000313" key="1">
    <source>
        <dbReference type="EMBL" id="TQD88307.1"/>
    </source>
</evidence>
<accession>A0A540LP95</accession>
<evidence type="ECO:0000313" key="2">
    <source>
        <dbReference type="Proteomes" id="UP000315295"/>
    </source>
</evidence>
<organism evidence="1 2">
    <name type="scientific">Malus baccata</name>
    <name type="common">Siberian crab apple</name>
    <name type="synonym">Pyrus baccata</name>
    <dbReference type="NCBI Taxonomy" id="106549"/>
    <lineage>
        <taxon>Eukaryota</taxon>
        <taxon>Viridiplantae</taxon>
        <taxon>Streptophyta</taxon>
        <taxon>Embryophyta</taxon>
        <taxon>Tracheophyta</taxon>
        <taxon>Spermatophyta</taxon>
        <taxon>Magnoliopsida</taxon>
        <taxon>eudicotyledons</taxon>
        <taxon>Gunneridae</taxon>
        <taxon>Pentapetalae</taxon>
        <taxon>rosids</taxon>
        <taxon>fabids</taxon>
        <taxon>Rosales</taxon>
        <taxon>Rosaceae</taxon>
        <taxon>Amygdaloideae</taxon>
        <taxon>Maleae</taxon>
        <taxon>Malus</taxon>
    </lineage>
</organism>
<dbReference type="Proteomes" id="UP000315295">
    <property type="component" value="Unassembled WGS sequence"/>
</dbReference>
<dbReference type="AlphaFoldDB" id="A0A540LP95"/>
<dbReference type="STRING" id="106549.A0A540LP95"/>
<sequence length="68" mass="7566">MESEKVRSIPHSVVAPLAVSSSRGVACVFAGRKRVLVYILDEDEDESQMQSDCIVIYSQNKYVLHALP</sequence>
<name>A0A540LP95_MALBA</name>
<dbReference type="EMBL" id="VIEB01000513">
    <property type="protein sequence ID" value="TQD88307.1"/>
    <property type="molecule type" value="Genomic_DNA"/>
</dbReference>
<protein>
    <submittedName>
        <fullName evidence="1">Uncharacterized protein</fullName>
    </submittedName>
</protein>
<keyword evidence="2" id="KW-1185">Reference proteome</keyword>
<proteinExistence type="predicted"/>
<gene>
    <name evidence="1" type="ORF">C1H46_026188</name>
</gene>